<sequence>MHLVRVAVVCAMLDAVRHDDGGHLFIVKGGTAMQLRLGIRARATTDLDVIFRGHMDTWLHRFDEAIAERTWNGFTVERKAPPLEIDVPGLGYRPWRVALQIRYEGRDFGSTSLEVAIDERTGKRHTLVQPQGIVLAEFDIDPPRLVPCLDVPYQIAQKLHACTEPHPDGNDRVRDLIDIWLLEGLLAADDLQAVRDAAIETFSRRASHAWPPIVKPSPSWAHDYPLLVREHPEAPADLDEAIRYLTDFIHRIDNVPTR</sequence>
<comment type="caution">
    <text evidence="1">The sequence shown here is derived from an EMBL/GenBank/DDBJ whole genome shotgun (WGS) entry which is preliminary data.</text>
</comment>
<organism evidence="1 2">
    <name type="scientific">Phytoactinopolyspora halotolerans</name>
    <dbReference type="NCBI Taxonomy" id="1981512"/>
    <lineage>
        <taxon>Bacteria</taxon>
        <taxon>Bacillati</taxon>
        <taxon>Actinomycetota</taxon>
        <taxon>Actinomycetes</taxon>
        <taxon>Jiangellales</taxon>
        <taxon>Jiangellaceae</taxon>
        <taxon>Phytoactinopolyspora</taxon>
    </lineage>
</organism>
<dbReference type="InterPro" id="IPR014942">
    <property type="entry name" value="AbiEii"/>
</dbReference>
<dbReference type="AlphaFoldDB" id="A0A6L9SAK4"/>
<proteinExistence type="predicted"/>
<dbReference type="GO" id="GO:0016740">
    <property type="term" value="F:transferase activity"/>
    <property type="evidence" value="ECO:0007669"/>
    <property type="project" value="UniProtKB-KW"/>
</dbReference>
<evidence type="ECO:0000313" key="2">
    <source>
        <dbReference type="Proteomes" id="UP000475214"/>
    </source>
</evidence>
<dbReference type="Pfam" id="PF08843">
    <property type="entry name" value="AbiEii"/>
    <property type="match status" value="1"/>
</dbReference>
<keyword evidence="2" id="KW-1185">Reference proteome</keyword>
<dbReference type="EMBL" id="JAAGOA010000014">
    <property type="protein sequence ID" value="NEE02395.1"/>
    <property type="molecule type" value="Genomic_DNA"/>
</dbReference>
<dbReference type="Proteomes" id="UP000475214">
    <property type="component" value="Unassembled WGS sequence"/>
</dbReference>
<name>A0A6L9SAK4_9ACTN</name>
<dbReference type="RefSeq" id="WP_163740887.1">
    <property type="nucleotide sequence ID" value="NZ_JAAGOA010000014.1"/>
</dbReference>
<keyword evidence="1" id="KW-0808">Transferase</keyword>
<evidence type="ECO:0000313" key="1">
    <source>
        <dbReference type="EMBL" id="NEE02395.1"/>
    </source>
</evidence>
<reference evidence="1 2" key="1">
    <citation type="submission" date="2020-02" db="EMBL/GenBank/DDBJ databases">
        <authorList>
            <person name="Li X.-J."/>
            <person name="Han X.-M."/>
        </authorList>
    </citation>
    <scope>NUCLEOTIDE SEQUENCE [LARGE SCALE GENOMIC DNA]</scope>
    <source>
        <strain evidence="1 2">CCTCC AB 2017055</strain>
    </source>
</reference>
<gene>
    <name evidence="1" type="ORF">G1H10_19660</name>
</gene>
<accession>A0A6L9SAK4</accession>
<protein>
    <submittedName>
        <fullName evidence="1">Nucleotidyl transferase AbiEii/AbiGii toxin family protein</fullName>
    </submittedName>
</protein>